<keyword evidence="5" id="KW-1185">Reference proteome</keyword>
<evidence type="ECO:0000313" key="4">
    <source>
        <dbReference type="Proteomes" id="UP000289805"/>
    </source>
</evidence>
<feature type="chain" id="PRO_5020535309" evidence="1">
    <location>
        <begin position="33"/>
        <end position="161"/>
    </location>
</feature>
<evidence type="ECO:0000313" key="2">
    <source>
        <dbReference type="EMBL" id="RXR25398.1"/>
    </source>
</evidence>
<evidence type="ECO:0000256" key="1">
    <source>
        <dbReference type="SAM" id="SignalP"/>
    </source>
</evidence>
<proteinExistence type="predicted"/>
<sequence>MRPHPRRRTTAAILLAPLLLLTACSGSSEKDAQDVREAIVANAPGVEDAMVRYRTDVLANDLDIRLSMPTTSAEDDAALLAAIDVALDQAWNTSPSAPSNINLDVVVAPFTDGDRIGDSRAVAMEDRGIDEALGLENGTNRSSVAVQSDVLAERYGQRSDT</sequence>
<reference evidence="4 5" key="1">
    <citation type="submission" date="2019-01" db="EMBL/GenBank/DDBJ databases">
        <title>Oerskovia turbata Genome sequencing and assembly.</title>
        <authorList>
            <person name="Dou T."/>
        </authorList>
    </citation>
    <scope>NUCLEOTIDE SEQUENCE [LARGE SCALE GENOMIC DNA]</scope>
    <source>
        <strain evidence="3 4">JCM12123</strain>
        <strain evidence="2 5">JCM3160</strain>
    </source>
</reference>
<protein>
    <submittedName>
        <fullName evidence="3">Uncharacterized protein</fullName>
    </submittedName>
</protein>
<comment type="caution">
    <text evidence="3">The sequence shown here is derived from an EMBL/GenBank/DDBJ whole genome shotgun (WGS) entry which is preliminary data.</text>
</comment>
<dbReference type="AlphaFoldDB" id="A0A4Q1KUN7"/>
<dbReference type="EMBL" id="SDJR01000006">
    <property type="protein sequence ID" value="RXR25398.1"/>
    <property type="molecule type" value="Genomic_DNA"/>
</dbReference>
<dbReference type="EMBL" id="SDJQ01000012">
    <property type="protein sequence ID" value="RXR33961.1"/>
    <property type="molecule type" value="Genomic_DNA"/>
</dbReference>
<evidence type="ECO:0000313" key="3">
    <source>
        <dbReference type="EMBL" id="RXR33961.1"/>
    </source>
</evidence>
<dbReference type="Proteomes" id="UP000290517">
    <property type="component" value="Unassembled WGS sequence"/>
</dbReference>
<name>A0A4Q1KUN7_9CELL</name>
<dbReference type="Proteomes" id="UP000289805">
    <property type="component" value="Unassembled WGS sequence"/>
</dbReference>
<gene>
    <name evidence="2" type="ORF">EQW73_11185</name>
    <name evidence="3" type="ORF">EQW78_10130</name>
</gene>
<organism evidence="3 4">
    <name type="scientific">Oerskovia turbata</name>
    <dbReference type="NCBI Taxonomy" id="1713"/>
    <lineage>
        <taxon>Bacteria</taxon>
        <taxon>Bacillati</taxon>
        <taxon>Actinomycetota</taxon>
        <taxon>Actinomycetes</taxon>
        <taxon>Micrococcales</taxon>
        <taxon>Cellulomonadaceae</taxon>
        <taxon>Oerskovia</taxon>
    </lineage>
</organism>
<dbReference type="STRING" id="1713.GCA_000718325_00769"/>
<feature type="signal peptide" evidence="1">
    <location>
        <begin position="1"/>
        <end position="32"/>
    </location>
</feature>
<evidence type="ECO:0000313" key="5">
    <source>
        <dbReference type="Proteomes" id="UP000290517"/>
    </source>
</evidence>
<keyword evidence="1" id="KW-0732">Signal</keyword>
<dbReference type="PROSITE" id="PS51257">
    <property type="entry name" value="PROKAR_LIPOPROTEIN"/>
    <property type="match status" value="1"/>
</dbReference>
<dbReference type="RefSeq" id="WP_030150324.1">
    <property type="nucleotide sequence ID" value="NZ_JOFV01000003.1"/>
</dbReference>
<accession>A0A4Q1KUN7</accession>